<gene>
    <name evidence="1" type="ORF">S01H1_14591</name>
</gene>
<dbReference type="AlphaFoldDB" id="X0RV57"/>
<name>X0RV57_9ZZZZ</name>
<protein>
    <submittedName>
        <fullName evidence="1">Uncharacterized protein</fullName>
    </submittedName>
</protein>
<evidence type="ECO:0000313" key="1">
    <source>
        <dbReference type="EMBL" id="GAF67622.1"/>
    </source>
</evidence>
<accession>X0RV57</accession>
<reference evidence="1" key="1">
    <citation type="journal article" date="2014" name="Front. Microbiol.">
        <title>High frequency of phylogenetically diverse reductive dehalogenase-homologous genes in deep subseafloor sedimentary metagenomes.</title>
        <authorList>
            <person name="Kawai M."/>
            <person name="Futagami T."/>
            <person name="Toyoda A."/>
            <person name="Takaki Y."/>
            <person name="Nishi S."/>
            <person name="Hori S."/>
            <person name="Arai W."/>
            <person name="Tsubouchi T."/>
            <person name="Morono Y."/>
            <person name="Uchiyama I."/>
            <person name="Ito T."/>
            <person name="Fujiyama A."/>
            <person name="Inagaki F."/>
            <person name="Takami H."/>
        </authorList>
    </citation>
    <scope>NUCLEOTIDE SEQUENCE</scope>
    <source>
        <strain evidence="1">Expedition CK06-06</strain>
    </source>
</reference>
<organism evidence="1">
    <name type="scientific">marine sediment metagenome</name>
    <dbReference type="NCBI Taxonomy" id="412755"/>
    <lineage>
        <taxon>unclassified sequences</taxon>
        <taxon>metagenomes</taxon>
        <taxon>ecological metagenomes</taxon>
    </lineage>
</organism>
<dbReference type="EMBL" id="BARS01007598">
    <property type="protein sequence ID" value="GAF67622.1"/>
    <property type="molecule type" value="Genomic_DNA"/>
</dbReference>
<comment type="caution">
    <text evidence="1">The sequence shown here is derived from an EMBL/GenBank/DDBJ whole genome shotgun (WGS) entry which is preliminary data.</text>
</comment>
<sequence length="49" mass="5891">MGLEPHQLFIPDKESKEFDRHKVLSKLYKELKGKIEKDLEDTIRKYSKT</sequence>
<proteinExistence type="predicted"/>